<protein>
    <submittedName>
        <fullName evidence="9">MFS transporter</fullName>
    </submittedName>
</protein>
<keyword evidence="3" id="KW-1003">Cell membrane</keyword>
<gene>
    <name evidence="9" type="ORF">M3P21_07085</name>
</gene>
<evidence type="ECO:0000259" key="8">
    <source>
        <dbReference type="PROSITE" id="PS50850"/>
    </source>
</evidence>
<evidence type="ECO:0000256" key="2">
    <source>
        <dbReference type="ARBA" id="ARBA00022448"/>
    </source>
</evidence>
<accession>A0ABT0Q0I2</accession>
<evidence type="ECO:0000256" key="1">
    <source>
        <dbReference type="ARBA" id="ARBA00004651"/>
    </source>
</evidence>
<evidence type="ECO:0000313" key="9">
    <source>
        <dbReference type="EMBL" id="MCL6283293.1"/>
    </source>
</evidence>
<evidence type="ECO:0000313" key="10">
    <source>
        <dbReference type="Proteomes" id="UP001203880"/>
    </source>
</evidence>
<dbReference type="RefSeq" id="WP_249708049.1">
    <property type="nucleotide sequence ID" value="NZ_JAMFMB010000007.1"/>
</dbReference>
<keyword evidence="5 7" id="KW-1133">Transmembrane helix</keyword>
<proteinExistence type="predicted"/>
<feature type="non-terminal residue" evidence="9">
    <location>
        <position position="430"/>
    </location>
</feature>
<feature type="transmembrane region" description="Helical" evidence="7">
    <location>
        <begin position="306"/>
        <end position="325"/>
    </location>
</feature>
<feature type="transmembrane region" description="Helical" evidence="7">
    <location>
        <begin position="364"/>
        <end position="384"/>
    </location>
</feature>
<keyword evidence="2" id="KW-0813">Transport</keyword>
<evidence type="ECO:0000256" key="6">
    <source>
        <dbReference type="ARBA" id="ARBA00023136"/>
    </source>
</evidence>
<dbReference type="InterPro" id="IPR020846">
    <property type="entry name" value="MFS_dom"/>
</dbReference>
<feature type="transmembrane region" description="Helical" evidence="7">
    <location>
        <begin position="241"/>
        <end position="265"/>
    </location>
</feature>
<sequence>MSAASQSHTERATIDEVVITVIMARVTDFFGFFVYAIASALVFPRVFFPTHDPVTGTLISFAIFSLAFLARPVASLTGRWVQAKIGRAAKVTLALMILGCATVAIGLLPGYEKIGWLAPVLLAVLRILQGLGLGGAWDGLTLQLQHVAPKHRKGLYAMVPQLGGPIGFFVAASLFFVLTDFLTDEEFIQWGWRFAFFAVMAVNVVSLFARLRLLNADLGVDPKVTTSAPLGALLHSQWRQVLLSTMVPLASYALFHMVTVFPLAYELLYGEQDISRILVIQLIGCALAIIAVMASGKLADMTNKRVVLVISTGLIVVLSFLIDTLNNEPAIFIVFGFVVLGLAYGQASAIVGNRFAPEYRYSGTAMATNLSWITGAAFAPLIGLGLTVAFGLWASALYLISGVVVTFFALYQLNRLKAAQAGCGGGSGFV</sequence>
<feature type="transmembrane region" description="Helical" evidence="7">
    <location>
        <begin position="190"/>
        <end position="209"/>
    </location>
</feature>
<evidence type="ECO:0000256" key="7">
    <source>
        <dbReference type="SAM" id="Phobius"/>
    </source>
</evidence>
<feature type="domain" description="Major facilitator superfamily (MFS) profile" evidence="8">
    <location>
        <begin position="17"/>
        <end position="414"/>
    </location>
</feature>
<feature type="transmembrane region" description="Helical" evidence="7">
    <location>
        <begin position="331"/>
        <end position="352"/>
    </location>
</feature>
<keyword evidence="6 7" id="KW-0472">Membrane</keyword>
<reference evidence="9" key="1">
    <citation type="submission" date="2022-05" db="EMBL/GenBank/DDBJ databases">
        <authorList>
            <person name="Park J.-S."/>
        </authorList>
    </citation>
    <scope>NUCLEOTIDE SEQUENCE</scope>
    <source>
        <strain evidence="9">2012CJ41-6</strain>
    </source>
</reference>
<feature type="transmembrane region" description="Helical" evidence="7">
    <location>
        <begin position="29"/>
        <end position="48"/>
    </location>
</feature>
<comment type="caution">
    <text evidence="9">The sequence shown here is derived from an EMBL/GenBank/DDBJ whole genome shotgun (WGS) entry which is preliminary data.</text>
</comment>
<dbReference type="Gene3D" id="1.20.1250.20">
    <property type="entry name" value="MFS general substrate transporter like domains"/>
    <property type="match status" value="2"/>
</dbReference>
<dbReference type="InterPro" id="IPR011701">
    <property type="entry name" value="MFS"/>
</dbReference>
<dbReference type="Proteomes" id="UP001203880">
    <property type="component" value="Unassembled WGS sequence"/>
</dbReference>
<name>A0ABT0Q0I2_9RHOB</name>
<feature type="transmembrane region" description="Helical" evidence="7">
    <location>
        <begin position="277"/>
        <end position="294"/>
    </location>
</feature>
<organism evidence="9 10">
    <name type="scientific">Ruegeria spongiae</name>
    <dbReference type="NCBI Taxonomy" id="2942209"/>
    <lineage>
        <taxon>Bacteria</taxon>
        <taxon>Pseudomonadati</taxon>
        <taxon>Pseudomonadota</taxon>
        <taxon>Alphaproteobacteria</taxon>
        <taxon>Rhodobacterales</taxon>
        <taxon>Roseobacteraceae</taxon>
        <taxon>Ruegeria</taxon>
    </lineage>
</organism>
<dbReference type="PANTHER" id="PTHR43045">
    <property type="entry name" value="SHIKIMATE TRANSPORTER"/>
    <property type="match status" value="1"/>
</dbReference>
<feature type="transmembrane region" description="Helical" evidence="7">
    <location>
        <begin position="114"/>
        <end position="134"/>
    </location>
</feature>
<keyword evidence="10" id="KW-1185">Reference proteome</keyword>
<dbReference type="InterPro" id="IPR036259">
    <property type="entry name" value="MFS_trans_sf"/>
</dbReference>
<dbReference type="EMBL" id="JAMFMB010000007">
    <property type="protein sequence ID" value="MCL6283293.1"/>
    <property type="molecule type" value="Genomic_DNA"/>
</dbReference>
<evidence type="ECO:0000256" key="4">
    <source>
        <dbReference type="ARBA" id="ARBA00022692"/>
    </source>
</evidence>
<feature type="transmembrane region" description="Helical" evidence="7">
    <location>
        <begin position="390"/>
        <end position="411"/>
    </location>
</feature>
<evidence type="ECO:0000256" key="3">
    <source>
        <dbReference type="ARBA" id="ARBA00022475"/>
    </source>
</evidence>
<evidence type="ECO:0000256" key="5">
    <source>
        <dbReference type="ARBA" id="ARBA00022989"/>
    </source>
</evidence>
<feature type="transmembrane region" description="Helical" evidence="7">
    <location>
        <begin position="91"/>
        <end position="108"/>
    </location>
</feature>
<comment type="subcellular location">
    <subcellularLocation>
        <location evidence="1">Cell membrane</location>
        <topology evidence="1">Multi-pass membrane protein</topology>
    </subcellularLocation>
</comment>
<dbReference type="SUPFAM" id="SSF103473">
    <property type="entry name" value="MFS general substrate transporter"/>
    <property type="match status" value="1"/>
</dbReference>
<feature type="transmembrane region" description="Helical" evidence="7">
    <location>
        <begin position="54"/>
        <end position="70"/>
    </location>
</feature>
<feature type="transmembrane region" description="Helical" evidence="7">
    <location>
        <begin position="155"/>
        <end position="178"/>
    </location>
</feature>
<keyword evidence="4 7" id="KW-0812">Transmembrane</keyword>
<dbReference type="PANTHER" id="PTHR43045:SF2">
    <property type="entry name" value="INNER MEMBRANE METABOLITE TRANSPORT PROTEIN YHJE"/>
    <property type="match status" value="1"/>
</dbReference>
<dbReference type="PROSITE" id="PS50850">
    <property type="entry name" value="MFS"/>
    <property type="match status" value="1"/>
</dbReference>
<dbReference type="Pfam" id="PF07690">
    <property type="entry name" value="MFS_1"/>
    <property type="match status" value="1"/>
</dbReference>